<dbReference type="PANTHER" id="PTHR30217:SF6">
    <property type="entry name" value="TRNA HYDROXYLATION PROTEIN P"/>
    <property type="match status" value="1"/>
</dbReference>
<evidence type="ECO:0000256" key="2">
    <source>
        <dbReference type="ARBA" id="ARBA00022801"/>
    </source>
</evidence>
<evidence type="ECO:0000256" key="3">
    <source>
        <dbReference type="ARBA" id="ARBA00038374"/>
    </source>
</evidence>
<keyword evidence="6" id="KW-1185">Reference proteome</keyword>
<evidence type="ECO:0000313" key="6">
    <source>
        <dbReference type="Proteomes" id="UP000683493"/>
    </source>
</evidence>
<dbReference type="EMBL" id="CP076724">
    <property type="protein sequence ID" value="QWV98912.1"/>
    <property type="molecule type" value="Genomic_DNA"/>
</dbReference>
<sequence length="415" mass="46569">MAEAQGERRVRPRVKPELLAPAGNMEKLKVAIRYGADAVYLGGKAFGLRNLAGNFTRLELDEAVAYAHRHGVKVYLTVNAFADNDDLPTLERYLSEVADIPFDAFIAADPGVVALLAERFPGRDIHLSTQANTTNWRSARFWQAQGVKRVNLAREMSLDGIRETAQRCDLELEVFIHGAMCISYSGRCLLSSAMTGRDANKGECTQPCRWNYSIVEETRPGEYFPIHEDESGTFIFNSKDLCLIEQLPALVECGVDSLKIEGRMKGIYYAASVIRIYREALDRYWEDPQGYRLKPEWLEELAKVSHRGYTTGFLLGKPRDVDHEYLSTYVRNFEFVALVEKEVPGGVQVMVRNRLQSGDVLELIGQGAHFTRFTLTEMTDLEGIPLAVAHPNQQVILAGVEGGGEFDLIRREKTG</sequence>
<proteinExistence type="inferred from homology"/>
<dbReference type="PANTHER" id="PTHR30217">
    <property type="entry name" value="PEPTIDASE U32 FAMILY"/>
    <property type="match status" value="1"/>
</dbReference>
<accession>A0ABX8JMW8</accession>
<dbReference type="InterPro" id="IPR001539">
    <property type="entry name" value="Peptidase_U32"/>
</dbReference>
<evidence type="ECO:0000259" key="4">
    <source>
        <dbReference type="Pfam" id="PF16325"/>
    </source>
</evidence>
<feature type="domain" description="Peptidase family U32 C-terminal" evidence="4">
    <location>
        <begin position="331"/>
        <end position="410"/>
    </location>
</feature>
<organism evidence="5 6">
    <name type="scientific">Geomonas diazotrophica</name>
    <dbReference type="NCBI Taxonomy" id="2843197"/>
    <lineage>
        <taxon>Bacteria</taxon>
        <taxon>Pseudomonadati</taxon>
        <taxon>Thermodesulfobacteriota</taxon>
        <taxon>Desulfuromonadia</taxon>
        <taxon>Geobacterales</taxon>
        <taxon>Geobacteraceae</taxon>
        <taxon>Geomonas</taxon>
    </lineage>
</organism>
<gene>
    <name evidence="5" type="ORF">KP005_06435</name>
</gene>
<name>A0ABX8JMW8_9BACT</name>
<dbReference type="Proteomes" id="UP000683493">
    <property type="component" value="Chromosome"/>
</dbReference>
<dbReference type="Pfam" id="PF16325">
    <property type="entry name" value="Peptidase_U32_C"/>
    <property type="match status" value="1"/>
</dbReference>
<dbReference type="InterPro" id="IPR051454">
    <property type="entry name" value="RNA/ubiquinone_mod_enzymes"/>
</dbReference>
<evidence type="ECO:0000256" key="1">
    <source>
        <dbReference type="ARBA" id="ARBA00022670"/>
    </source>
</evidence>
<protein>
    <submittedName>
        <fullName evidence="5">U32 family peptidase</fullName>
    </submittedName>
</protein>
<reference evidence="5 6" key="1">
    <citation type="submission" date="2021-06" db="EMBL/GenBank/DDBJ databases">
        <title>Gemonas diversity in paddy soil.</title>
        <authorList>
            <person name="Liu G."/>
        </authorList>
    </citation>
    <scope>NUCLEOTIDE SEQUENCE [LARGE SCALE GENOMIC DNA]</scope>
    <source>
        <strain evidence="5 6">RG29</strain>
    </source>
</reference>
<comment type="similarity">
    <text evidence="3">Belongs to the peptidase U32 family.</text>
</comment>
<dbReference type="Pfam" id="PF01136">
    <property type="entry name" value="Peptidase_U32"/>
    <property type="match status" value="1"/>
</dbReference>
<dbReference type="InterPro" id="IPR032525">
    <property type="entry name" value="Peptidase_U32_C"/>
</dbReference>
<keyword evidence="2" id="KW-0378">Hydrolase</keyword>
<dbReference type="PROSITE" id="PS01276">
    <property type="entry name" value="PEPTIDASE_U32"/>
    <property type="match status" value="1"/>
</dbReference>
<keyword evidence="1" id="KW-0645">Protease</keyword>
<evidence type="ECO:0000313" key="5">
    <source>
        <dbReference type="EMBL" id="QWV98912.1"/>
    </source>
</evidence>